<organism evidence="1 2">
    <name type="scientific">Brachionus plicatilis</name>
    <name type="common">Marine rotifer</name>
    <name type="synonym">Brachionus muelleri</name>
    <dbReference type="NCBI Taxonomy" id="10195"/>
    <lineage>
        <taxon>Eukaryota</taxon>
        <taxon>Metazoa</taxon>
        <taxon>Spiralia</taxon>
        <taxon>Gnathifera</taxon>
        <taxon>Rotifera</taxon>
        <taxon>Eurotatoria</taxon>
        <taxon>Monogononta</taxon>
        <taxon>Pseudotrocha</taxon>
        <taxon>Ploima</taxon>
        <taxon>Brachionidae</taxon>
        <taxon>Brachionus</taxon>
    </lineage>
</organism>
<protein>
    <submittedName>
        <fullName evidence="1">Uncharacterized protein</fullName>
    </submittedName>
</protein>
<name>A0A3M7SWF6_BRAPC</name>
<dbReference type="Proteomes" id="UP000276133">
    <property type="component" value="Unassembled WGS sequence"/>
</dbReference>
<dbReference type="EMBL" id="REGN01000674">
    <property type="protein sequence ID" value="RNA40123.1"/>
    <property type="molecule type" value="Genomic_DNA"/>
</dbReference>
<evidence type="ECO:0000313" key="2">
    <source>
        <dbReference type="Proteomes" id="UP000276133"/>
    </source>
</evidence>
<sequence length="75" mass="8447">MIFDRVTIFNFPILPEFANTMGSRSSRSDECCYTPVCEPVCVPVCTPVCEPCRPKRSCCKRSKKCCCCTPKNCII</sequence>
<dbReference type="AlphaFoldDB" id="A0A3M7SWF6"/>
<gene>
    <name evidence="1" type="ORF">BpHYR1_052506</name>
</gene>
<evidence type="ECO:0000313" key="1">
    <source>
        <dbReference type="EMBL" id="RNA40123.1"/>
    </source>
</evidence>
<comment type="caution">
    <text evidence="1">The sequence shown here is derived from an EMBL/GenBank/DDBJ whole genome shotgun (WGS) entry which is preliminary data.</text>
</comment>
<proteinExistence type="predicted"/>
<accession>A0A3M7SWF6</accession>
<reference evidence="1 2" key="1">
    <citation type="journal article" date="2018" name="Sci. Rep.">
        <title>Genomic signatures of local adaptation to the degree of environmental predictability in rotifers.</title>
        <authorList>
            <person name="Franch-Gras L."/>
            <person name="Hahn C."/>
            <person name="Garcia-Roger E.M."/>
            <person name="Carmona M.J."/>
            <person name="Serra M."/>
            <person name="Gomez A."/>
        </authorList>
    </citation>
    <scope>NUCLEOTIDE SEQUENCE [LARGE SCALE GENOMIC DNA]</scope>
    <source>
        <strain evidence="1">HYR1</strain>
    </source>
</reference>
<keyword evidence="2" id="KW-1185">Reference proteome</keyword>